<evidence type="ECO:0000256" key="10">
    <source>
        <dbReference type="SAM" id="Phobius"/>
    </source>
</evidence>
<dbReference type="GO" id="GO:0005886">
    <property type="term" value="C:plasma membrane"/>
    <property type="evidence" value="ECO:0007669"/>
    <property type="project" value="UniProtKB-SubCell"/>
</dbReference>
<evidence type="ECO:0000256" key="1">
    <source>
        <dbReference type="ARBA" id="ARBA00004651"/>
    </source>
</evidence>
<evidence type="ECO:0000313" key="13">
    <source>
        <dbReference type="Proteomes" id="UP000177659"/>
    </source>
</evidence>
<keyword evidence="3" id="KW-1003">Cell membrane</keyword>
<dbReference type="Pfam" id="PF02096">
    <property type="entry name" value="60KD_IMP"/>
    <property type="match status" value="1"/>
</dbReference>
<evidence type="ECO:0000256" key="9">
    <source>
        <dbReference type="RuleBase" id="RU003945"/>
    </source>
</evidence>
<sequence length="244" mass="27402">MFKEFFLAVVYNPLYNGLVFLIDVVPLADVGIAVIILTLAVKFILFPLTRGAIRSQALMNAIKPDLDLIRDTHKDDRQEQARQTMALYKEKGIHPFSVIVPLFIQIPIIFGLYWVFLKGGLPNVNVDVLYSFIPVPTNVNMHFLGQIDMAGKSIILALLAGATQFLHARLSMPKLSAVSGERSFKDDLAKSFQFQMRYVFPVMVAIIAYTISAAVALYWLTSNVFSIGQEILVRRTLGEHKKLL</sequence>
<dbReference type="PANTHER" id="PTHR12428:SF65">
    <property type="entry name" value="CYTOCHROME C OXIDASE ASSEMBLY PROTEIN COX18, MITOCHONDRIAL"/>
    <property type="match status" value="1"/>
</dbReference>
<evidence type="ECO:0000256" key="2">
    <source>
        <dbReference type="ARBA" id="ARBA00022448"/>
    </source>
</evidence>
<dbReference type="InterPro" id="IPR028055">
    <property type="entry name" value="YidC/Oxa/ALB_C"/>
</dbReference>
<comment type="caution">
    <text evidence="12">The sequence shown here is derived from an EMBL/GenBank/DDBJ whole genome shotgun (WGS) entry which is preliminary data.</text>
</comment>
<feature type="transmembrane region" description="Helical" evidence="10">
    <location>
        <begin position="92"/>
        <end position="116"/>
    </location>
</feature>
<accession>A0A1F6D1D9</accession>
<dbReference type="PANTHER" id="PTHR12428">
    <property type="entry name" value="OXA1"/>
    <property type="match status" value="1"/>
</dbReference>
<evidence type="ECO:0000256" key="6">
    <source>
        <dbReference type="ARBA" id="ARBA00022989"/>
    </source>
</evidence>
<evidence type="ECO:0000256" key="4">
    <source>
        <dbReference type="ARBA" id="ARBA00022692"/>
    </source>
</evidence>
<keyword evidence="7 10" id="KW-0472">Membrane</keyword>
<evidence type="ECO:0000256" key="8">
    <source>
        <dbReference type="ARBA" id="ARBA00023186"/>
    </source>
</evidence>
<reference evidence="12 13" key="1">
    <citation type="journal article" date="2016" name="Nat. Commun.">
        <title>Thousands of microbial genomes shed light on interconnected biogeochemical processes in an aquifer system.</title>
        <authorList>
            <person name="Anantharaman K."/>
            <person name="Brown C.T."/>
            <person name="Hug L.A."/>
            <person name="Sharon I."/>
            <person name="Castelle C.J."/>
            <person name="Probst A.J."/>
            <person name="Thomas B.C."/>
            <person name="Singh A."/>
            <person name="Wilkins M.J."/>
            <person name="Karaoz U."/>
            <person name="Brodie E.L."/>
            <person name="Williams K.H."/>
            <person name="Hubbard S.S."/>
            <person name="Banfield J.F."/>
        </authorList>
    </citation>
    <scope>NUCLEOTIDE SEQUENCE [LARGE SCALE GENOMIC DNA]</scope>
</reference>
<gene>
    <name evidence="12" type="ORF">A3D62_02670</name>
</gene>
<evidence type="ECO:0000256" key="3">
    <source>
        <dbReference type="ARBA" id="ARBA00022475"/>
    </source>
</evidence>
<keyword evidence="2" id="KW-0813">Transport</keyword>
<feature type="transmembrane region" description="Helical" evidence="10">
    <location>
        <begin position="20"/>
        <end position="45"/>
    </location>
</feature>
<evidence type="ECO:0000256" key="5">
    <source>
        <dbReference type="ARBA" id="ARBA00022927"/>
    </source>
</evidence>
<comment type="similarity">
    <text evidence="9">Belongs to the OXA1/ALB3/YidC family.</text>
</comment>
<dbReference type="GO" id="GO:0032977">
    <property type="term" value="F:membrane insertase activity"/>
    <property type="evidence" value="ECO:0007669"/>
    <property type="project" value="InterPro"/>
</dbReference>
<feature type="domain" description="Membrane insertase YidC/Oxa/ALB C-terminal" evidence="11">
    <location>
        <begin position="31"/>
        <end position="235"/>
    </location>
</feature>
<keyword evidence="6 10" id="KW-1133">Transmembrane helix</keyword>
<keyword evidence="4 9" id="KW-0812">Transmembrane</keyword>
<dbReference type="AlphaFoldDB" id="A0A1F6D1D9"/>
<comment type="subcellular location">
    <subcellularLocation>
        <location evidence="1">Cell membrane</location>
        <topology evidence="1">Multi-pass membrane protein</topology>
    </subcellularLocation>
    <subcellularLocation>
        <location evidence="9">Membrane</location>
        <topology evidence="9">Multi-pass membrane protein</topology>
    </subcellularLocation>
</comment>
<name>A0A1F6D1D9_9BACT</name>
<keyword evidence="5" id="KW-0653">Protein transport</keyword>
<dbReference type="InterPro" id="IPR001708">
    <property type="entry name" value="YidC/ALB3/OXA1/COX18"/>
</dbReference>
<protein>
    <recommendedName>
        <fullName evidence="11">Membrane insertase YidC/Oxa/ALB C-terminal domain-containing protein</fullName>
    </recommendedName>
</protein>
<dbReference type="NCBIfam" id="TIGR03592">
    <property type="entry name" value="yidC_oxa1_cterm"/>
    <property type="match status" value="1"/>
</dbReference>
<dbReference type="CDD" id="cd20070">
    <property type="entry name" value="5TM_YidC_Alb3"/>
    <property type="match status" value="1"/>
</dbReference>
<organism evidence="12 13">
    <name type="scientific">Candidatus Kaiserbacteria bacterium RIFCSPHIGHO2_02_FULL_49_11</name>
    <dbReference type="NCBI Taxonomy" id="1798489"/>
    <lineage>
        <taxon>Bacteria</taxon>
        <taxon>Candidatus Kaiseribacteriota</taxon>
    </lineage>
</organism>
<keyword evidence="8" id="KW-0143">Chaperone</keyword>
<evidence type="ECO:0000256" key="7">
    <source>
        <dbReference type="ARBA" id="ARBA00023136"/>
    </source>
</evidence>
<feature type="transmembrane region" description="Helical" evidence="10">
    <location>
        <begin position="198"/>
        <end position="220"/>
    </location>
</feature>
<dbReference type="InterPro" id="IPR047196">
    <property type="entry name" value="YidC_ALB_C"/>
</dbReference>
<dbReference type="GO" id="GO:0051205">
    <property type="term" value="P:protein insertion into membrane"/>
    <property type="evidence" value="ECO:0007669"/>
    <property type="project" value="TreeGrafter"/>
</dbReference>
<evidence type="ECO:0000313" key="12">
    <source>
        <dbReference type="EMBL" id="OGG55195.1"/>
    </source>
</evidence>
<evidence type="ECO:0000259" key="11">
    <source>
        <dbReference type="Pfam" id="PF02096"/>
    </source>
</evidence>
<proteinExistence type="inferred from homology"/>
<dbReference type="GO" id="GO:0015031">
    <property type="term" value="P:protein transport"/>
    <property type="evidence" value="ECO:0007669"/>
    <property type="project" value="UniProtKB-KW"/>
</dbReference>
<dbReference type="EMBL" id="MFLC01000010">
    <property type="protein sequence ID" value="OGG55195.1"/>
    <property type="molecule type" value="Genomic_DNA"/>
</dbReference>
<feature type="transmembrane region" description="Helical" evidence="10">
    <location>
        <begin position="149"/>
        <end position="166"/>
    </location>
</feature>
<dbReference type="Proteomes" id="UP000177659">
    <property type="component" value="Unassembled WGS sequence"/>
</dbReference>